<dbReference type="PROSITE" id="PS51257">
    <property type="entry name" value="PROKAR_LIPOPROTEIN"/>
    <property type="match status" value="1"/>
</dbReference>
<evidence type="ECO:0000313" key="4">
    <source>
        <dbReference type="Proteomes" id="UP000515981"/>
    </source>
</evidence>
<dbReference type="KEGG" id="ssun:H9Q77_14365"/>
<feature type="region of interest" description="Disordered" evidence="1">
    <location>
        <begin position="23"/>
        <end position="42"/>
    </location>
</feature>
<name>A0A7G9FUK0_9FIRM</name>
<reference evidence="3 4" key="1">
    <citation type="submission" date="2020-08" db="EMBL/GenBank/DDBJ databases">
        <authorList>
            <person name="Liu C."/>
            <person name="Sun Q."/>
        </authorList>
    </citation>
    <scope>NUCLEOTIDE SEQUENCE [LARGE SCALE GENOMIC DNA]</scope>
    <source>
        <strain evidence="3 4">NSJ-8</strain>
    </source>
</reference>
<sequence length="242" mass="28204">MYKAKMRCVALLIIMLSMVSCGQNRPEQNDTEQNTSEVTEEMTPNTITTTAVSNEETEPVDLLEDFSLENLKGKTDPEVIRQELSVLPLNIDELKDYPVYVLDWQSRECSGAELLDEFYEQTSENQPAQLVIVHYLVSEELVTASQLWSLSYIEFDGTDYFMFENDSEDGTWKDDYREMYFHSLNIIRKQPEQSEIELIMIVFTDQEDVSDEEAEQYVQLLYDGKRPENVEVRPFLNLRKTS</sequence>
<evidence type="ECO:0000313" key="3">
    <source>
        <dbReference type="EMBL" id="QNM02232.1"/>
    </source>
</evidence>
<dbReference type="EMBL" id="CP060633">
    <property type="protein sequence ID" value="QNM02232.1"/>
    <property type="molecule type" value="Genomic_DNA"/>
</dbReference>
<evidence type="ECO:0000256" key="2">
    <source>
        <dbReference type="SAM" id="SignalP"/>
    </source>
</evidence>
<protein>
    <submittedName>
        <fullName evidence="3">Uncharacterized protein</fullName>
    </submittedName>
</protein>
<organism evidence="3 4">
    <name type="scientific">Simiaoa sunii</name>
    <dbReference type="NCBI Taxonomy" id="2763672"/>
    <lineage>
        <taxon>Bacteria</taxon>
        <taxon>Bacillati</taxon>
        <taxon>Bacillota</taxon>
        <taxon>Clostridia</taxon>
        <taxon>Lachnospirales</taxon>
        <taxon>Lachnospiraceae</taxon>
        <taxon>Simiaoa</taxon>
    </lineage>
</organism>
<evidence type="ECO:0000256" key="1">
    <source>
        <dbReference type="SAM" id="MobiDB-lite"/>
    </source>
</evidence>
<dbReference type="Proteomes" id="UP000515981">
    <property type="component" value="Chromosome"/>
</dbReference>
<dbReference type="AlphaFoldDB" id="A0A7G9FUK0"/>
<keyword evidence="2" id="KW-0732">Signal</keyword>
<feature type="signal peptide" evidence="2">
    <location>
        <begin position="1"/>
        <end position="22"/>
    </location>
</feature>
<dbReference type="RefSeq" id="WP_118548114.1">
    <property type="nucleotide sequence ID" value="NZ_CP060633.1"/>
</dbReference>
<gene>
    <name evidence="3" type="ORF">H9Q77_14365</name>
</gene>
<keyword evidence="4" id="KW-1185">Reference proteome</keyword>
<accession>A0A7G9FUK0</accession>
<feature type="compositionally biased region" description="Polar residues" evidence="1">
    <location>
        <begin position="23"/>
        <end position="37"/>
    </location>
</feature>
<proteinExistence type="predicted"/>
<feature type="chain" id="PRO_5038909705" evidence="2">
    <location>
        <begin position="23"/>
        <end position="242"/>
    </location>
</feature>